<reference evidence="1" key="1">
    <citation type="submission" date="2021-06" db="EMBL/GenBank/DDBJ databases">
        <authorList>
            <person name="Kallberg Y."/>
            <person name="Tangrot J."/>
            <person name="Rosling A."/>
        </authorList>
    </citation>
    <scope>NUCLEOTIDE SEQUENCE</scope>
    <source>
        <strain evidence="1">AU212A</strain>
    </source>
</reference>
<protein>
    <submittedName>
        <fullName evidence="1">15_t:CDS:1</fullName>
    </submittedName>
</protein>
<evidence type="ECO:0000313" key="2">
    <source>
        <dbReference type="Proteomes" id="UP000789860"/>
    </source>
</evidence>
<comment type="caution">
    <text evidence="1">The sequence shown here is derived from an EMBL/GenBank/DDBJ whole genome shotgun (WGS) entry which is preliminary data.</text>
</comment>
<gene>
    <name evidence="1" type="ORF">SCALOS_LOCUS960</name>
</gene>
<sequence>MYVSGLTLHVSPVLNDLWISLEFSDTDDTNDAGETGDTYNIE</sequence>
<proteinExistence type="predicted"/>
<dbReference type="EMBL" id="CAJVPM010000538">
    <property type="protein sequence ID" value="CAG8446561.1"/>
    <property type="molecule type" value="Genomic_DNA"/>
</dbReference>
<keyword evidence="2" id="KW-1185">Reference proteome</keyword>
<name>A0ACA9K1P5_9GLOM</name>
<evidence type="ECO:0000313" key="1">
    <source>
        <dbReference type="EMBL" id="CAG8446561.1"/>
    </source>
</evidence>
<dbReference type="Proteomes" id="UP000789860">
    <property type="component" value="Unassembled WGS sequence"/>
</dbReference>
<organism evidence="1 2">
    <name type="scientific">Scutellospora calospora</name>
    <dbReference type="NCBI Taxonomy" id="85575"/>
    <lineage>
        <taxon>Eukaryota</taxon>
        <taxon>Fungi</taxon>
        <taxon>Fungi incertae sedis</taxon>
        <taxon>Mucoromycota</taxon>
        <taxon>Glomeromycotina</taxon>
        <taxon>Glomeromycetes</taxon>
        <taxon>Diversisporales</taxon>
        <taxon>Gigasporaceae</taxon>
        <taxon>Scutellospora</taxon>
    </lineage>
</organism>
<accession>A0ACA9K1P5</accession>